<evidence type="ECO:0000313" key="1">
    <source>
        <dbReference type="EMBL" id="MBC8753796.1"/>
    </source>
</evidence>
<organism evidence="1 2">
    <name type="scientific">Kordia aestuariivivens</name>
    <dbReference type="NCBI Taxonomy" id="2759037"/>
    <lineage>
        <taxon>Bacteria</taxon>
        <taxon>Pseudomonadati</taxon>
        <taxon>Bacteroidota</taxon>
        <taxon>Flavobacteriia</taxon>
        <taxon>Flavobacteriales</taxon>
        <taxon>Flavobacteriaceae</taxon>
        <taxon>Kordia</taxon>
    </lineage>
</organism>
<sequence length="65" mass="7622">MARAMFDYTKTVLRKVSFDPSLFCKELQKALQRLLPHEIDELKIWINSLVTANPQLDQCLIYLNP</sequence>
<proteinExistence type="predicted"/>
<name>A0ABR7Q5F7_9FLAO</name>
<reference evidence="1 2" key="1">
    <citation type="submission" date="2020-07" db="EMBL/GenBank/DDBJ databases">
        <title>Description of Kordia aestuariivivens sp. nov., isolated from a tidal flat.</title>
        <authorList>
            <person name="Park S."/>
            <person name="Yoon J.-H."/>
        </authorList>
    </citation>
    <scope>NUCLEOTIDE SEQUENCE [LARGE SCALE GENOMIC DNA]</scope>
    <source>
        <strain evidence="1 2">YSTF-M3</strain>
    </source>
</reference>
<dbReference type="Proteomes" id="UP000619238">
    <property type="component" value="Unassembled WGS sequence"/>
</dbReference>
<dbReference type="EMBL" id="JACGWS010000002">
    <property type="protein sequence ID" value="MBC8753796.1"/>
    <property type="molecule type" value="Genomic_DNA"/>
</dbReference>
<dbReference type="RefSeq" id="WP_187560834.1">
    <property type="nucleotide sequence ID" value="NZ_JACGWS010000002.1"/>
</dbReference>
<protein>
    <submittedName>
        <fullName evidence="1">Uncharacterized protein</fullName>
    </submittedName>
</protein>
<evidence type="ECO:0000313" key="2">
    <source>
        <dbReference type="Proteomes" id="UP000619238"/>
    </source>
</evidence>
<comment type="caution">
    <text evidence="1">The sequence shown here is derived from an EMBL/GenBank/DDBJ whole genome shotgun (WGS) entry which is preliminary data.</text>
</comment>
<accession>A0ABR7Q5F7</accession>
<gene>
    <name evidence="1" type="ORF">H2O64_03890</name>
</gene>
<keyword evidence="2" id="KW-1185">Reference proteome</keyword>